<dbReference type="PANTHER" id="PTHR45753:SF6">
    <property type="entry name" value="ASPARTATE CARBAMOYLTRANSFERASE"/>
    <property type="match status" value="1"/>
</dbReference>
<dbReference type="GO" id="GO:0016597">
    <property type="term" value="F:amino acid binding"/>
    <property type="evidence" value="ECO:0007669"/>
    <property type="project" value="InterPro"/>
</dbReference>
<proteinExistence type="predicted"/>
<accession>A0A382U7Q3</accession>
<dbReference type="PRINTS" id="PR00100">
    <property type="entry name" value="AOTCASE"/>
</dbReference>
<dbReference type="Gene3D" id="3.40.50.1370">
    <property type="entry name" value="Aspartate/ornithine carbamoyltransferase"/>
    <property type="match status" value="2"/>
</dbReference>
<dbReference type="InterPro" id="IPR006130">
    <property type="entry name" value="Asp/Orn_carbamoylTrfase"/>
</dbReference>
<dbReference type="GO" id="GO:0006520">
    <property type="term" value="P:amino acid metabolic process"/>
    <property type="evidence" value="ECO:0007669"/>
    <property type="project" value="InterPro"/>
</dbReference>
<name>A0A382U7Q3_9ZZZZ</name>
<gene>
    <name evidence="3" type="ORF">METZ01_LOCUS383168</name>
</gene>
<reference evidence="3" key="1">
    <citation type="submission" date="2018-05" db="EMBL/GenBank/DDBJ databases">
        <authorList>
            <person name="Lanie J.A."/>
            <person name="Ng W.-L."/>
            <person name="Kazmierczak K.M."/>
            <person name="Andrzejewski T.M."/>
            <person name="Davidsen T.M."/>
            <person name="Wayne K.J."/>
            <person name="Tettelin H."/>
            <person name="Glass J.I."/>
            <person name="Rusch D."/>
            <person name="Podicherti R."/>
            <person name="Tsui H.-C.T."/>
            <person name="Winkler M.E."/>
        </authorList>
    </citation>
    <scope>NUCLEOTIDE SEQUENCE</scope>
</reference>
<evidence type="ECO:0000256" key="1">
    <source>
        <dbReference type="ARBA" id="ARBA00022679"/>
    </source>
</evidence>
<dbReference type="EMBL" id="UINC01142149">
    <property type="protein sequence ID" value="SVD30314.1"/>
    <property type="molecule type" value="Genomic_DNA"/>
</dbReference>
<dbReference type="SUPFAM" id="SSF53671">
    <property type="entry name" value="Aspartate/ornithine carbamoyltransferase"/>
    <property type="match status" value="1"/>
</dbReference>
<dbReference type="PRINTS" id="PR00101">
    <property type="entry name" value="ATCASE"/>
</dbReference>
<sequence length="184" mass="20584">MNYLGKHIIDIDHIDKDYIENIFSITQSLKTQNEVNKTFNNKNICTLFFEDSTRTRLSFEKASNNLKANFHNLDLSTSSVNKGESFFNTIKTVESIGMDIYIIRHGSSGAAIFAAKNLKGTVINAGDGSHAHPTQALSDLFTIKEQKKDFTKLEISIVGDFLFSRVARSNILAFLKMGSKVNIL</sequence>
<keyword evidence="1" id="KW-0808">Transferase</keyword>
<dbReference type="Pfam" id="PF02729">
    <property type="entry name" value="OTCace_N"/>
    <property type="match status" value="1"/>
</dbReference>
<dbReference type="AlphaFoldDB" id="A0A382U7Q3"/>
<dbReference type="InterPro" id="IPR036901">
    <property type="entry name" value="Asp/Orn_carbamoylTrfase_sf"/>
</dbReference>
<evidence type="ECO:0000259" key="2">
    <source>
        <dbReference type="Pfam" id="PF02729"/>
    </source>
</evidence>
<feature type="domain" description="Aspartate/ornithine carbamoyltransferase carbamoyl-P binding" evidence="2">
    <location>
        <begin position="6"/>
        <end position="145"/>
    </location>
</feature>
<protein>
    <recommendedName>
        <fullName evidence="2">Aspartate/ornithine carbamoyltransferase carbamoyl-P binding domain-containing protein</fullName>
    </recommendedName>
</protein>
<organism evidence="3">
    <name type="scientific">marine metagenome</name>
    <dbReference type="NCBI Taxonomy" id="408172"/>
    <lineage>
        <taxon>unclassified sequences</taxon>
        <taxon>metagenomes</taxon>
        <taxon>ecological metagenomes</taxon>
    </lineage>
</organism>
<dbReference type="InterPro" id="IPR006132">
    <property type="entry name" value="Asp/Orn_carbamoyltranf_P-bd"/>
</dbReference>
<dbReference type="PANTHER" id="PTHR45753">
    <property type="entry name" value="ORNITHINE CARBAMOYLTRANSFERASE, MITOCHONDRIAL"/>
    <property type="match status" value="1"/>
</dbReference>
<evidence type="ECO:0000313" key="3">
    <source>
        <dbReference type="EMBL" id="SVD30314.1"/>
    </source>
</evidence>
<dbReference type="GO" id="GO:0005829">
    <property type="term" value="C:cytosol"/>
    <property type="evidence" value="ECO:0007669"/>
    <property type="project" value="TreeGrafter"/>
</dbReference>
<dbReference type="GO" id="GO:0016743">
    <property type="term" value="F:carboxyl- or carbamoyltransferase activity"/>
    <property type="evidence" value="ECO:0007669"/>
    <property type="project" value="InterPro"/>
</dbReference>
<dbReference type="PROSITE" id="PS00097">
    <property type="entry name" value="CARBAMOYLTRANSFERASE"/>
    <property type="match status" value="1"/>
</dbReference>
<feature type="non-terminal residue" evidence="3">
    <location>
        <position position="184"/>
    </location>
</feature>